<evidence type="ECO:0000259" key="15">
    <source>
        <dbReference type="PROSITE" id="PS51384"/>
    </source>
</evidence>
<dbReference type="PANTHER" id="PTHR32361:SF24">
    <property type="entry name" value="REDUCTASE, PUTATIVE (AFU_ORTHOLOGUE AFUA_3G10820)-RELATED"/>
    <property type="match status" value="1"/>
</dbReference>
<dbReference type="InterPro" id="IPR017927">
    <property type="entry name" value="FAD-bd_FR_type"/>
</dbReference>
<dbReference type="InterPro" id="IPR013112">
    <property type="entry name" value="FAD-bd_8"/>
</dbReference>
<evidence type="ECO:0000313" key="17">
    <source>
        <dbReference type="Proteomes" id="UP000276215"/>
    </source>
</evidence>
<keyword evidence="9" id="KW-0560">Oxidoreductase</keyword>
<comment type="subcellular location">
    <subcellularLocation>
        <location evidence="1">Cell membrane</location>
        <topology evidence="1">Multi-pass membrane protein</topology>
    </subcellularLocation>
</comment>
<dbReference type="OrthoDB" id="4494341at2759"/>
<evidence type="ECO:0000256" key="13">
    <source>
        <dbReference type="SAM" id="Phobius"/>
    </source>
</evidence>
<keyword evidence="17" id="KW-1185">Reference proteome</keyword>
<evidence type="ECO:0000313" key="16">
    <source>
        <dbReference type="EMBL" id="RPA94965.1"/>
    </source>
</evidence>
<dbReference type="PROSITE" id="PS51384">
    <property type="entry name" value="FAD_FR"/>
    <property type="match status" value="1"/>
</dbReference>
<feature type="chain" id="PRO_5018305232" description="ferric-chelate reductase (NADPH)" evidence="14">
    <location>
        <begin position="28"/>
        <end position="610"/>
    </location>
</feature>
<dbReference type="STRING" id="1336337.A0A3N4J9U2"/>
<dbReference type="InterPro" id="IPR013130">
    <property type="entry name" value="Fe3_Rdtase_TM_dom"/>
</dbReference>
<dbReference type="InterPro" id="IPR039261">
    <property type="entry name" value="FNR_nucleotide-bd"/>
</dbReference>
<feature type="transmembrane region" description="Helical" evidence="13">
    <location>
        <begin position="236"/>
        <end position="263"/>
    </location>
</feature>
<dbReference type="SUPFAM" id="SSF52343">
    <property type="entry name" value="Ferredoxin reductase-like, C-terminal NADP-linked domain"/>
    <property type="match status" value="1"/>
</dbReference>
<evidence type="ECO:0000256" key="6">
    <source>
        <dbReference type="ARBA" id="ARBA00022692"/>
    </source>
</evidence>
<evidence type="ECO:0000256" key="1">
    <source>
        <dbReference type="ARBA" id="ARBA00004651"/>
    </source>
</evidence>
<sequence length="610" mass="68639">MGGVIMMLGSTTMLAWVLFGGLALGDAHGVTLTPAQIAARIAGGRENSDFSKWMMVSIAAFAALPLIYRFCSVIYSRIRLLVSLGSENQRFFAAPPSTWASFIKKHITYSPLFRVRHNREFQLSTAVNVGTLPTRFQTFFLIGYLVGNVVFCTFMIDYAADTTTTIGEIRNRTGVLSTVNMVPLFLLAGRNNPLIQLLGISFDTYNLIHRWLGRIVVVEAVVHTACWMSSKAMKSGWAVVAISINTSPFIQFGFIATVCFVFLMLHSPSALRHAFYETFLVLHIIAAALAVVGLYYHLAIKGYAWLRYVKIVIALWSFDRGLRLLRVLYRNVGRKMTTATCEALPGDAIRVTLHLARPWTFKPGQHLYLYMPRLALWTSHPFTISWNENEQFVKFDDEKLSLHRQDIVHAGQSSLSLIIRRRTGFTNTLYKKAYDAPEKIFTTRALVEGPYGKADTLGSYGTVVLIAGGVGITHPVPYVRELVDGYVQGTVATRRITLVWVIQSPEHLEWIRPWMTDILAMERRREVLKVLLFVTRPKSTKEIHSPSATVQMFPGRPNIDTLLDMEIDQKMGKMAVTVCGSGSLSDDVRRAVRNKIHKANIDFIEEAFSW</sequence>
<keyword evidence="10" id="KW-0406">Ion transport</keyword>
<evidence type="ECO:0000256" key="14">
    <source>
        <dbReference type="SAM" id="SignalP"/>
    </source>
</evidence>
<dbReference type="GO" id="GO:0006826">
    <property type="term" value="P:iron ion transport"/>
    <property type="evidence" value="ECO:0007669"/>
    <property type="project" value="TreeGrafter"/>
</dbReference>
<reference evidence="16 17" key="1">
    <citation type="journal article" date="2018" name="Nat. Ecol. Evol.">
        <title>Pezizomycetes genomes reveal the molecular basis of ectomycorrhizal truffle lifestyle.</title>
        <authorList>
            <person name="Murat C."/>
            <person name="Payen T."/>
            <person name="Noel B."/>
            <person name="Kuo A."/>
            <person name="Morin E."/>
            <person name="Chen J."/>
            <person name="Kohler A."/>
            <person name="Krizsan K."/>
            <person name="Balestrini R."/>
            <person name="Da Silva C."/>
            <person name="Montanini B."/>
            <person name="Hainaut M."/>
            <person name="Levati E."/>
            <person name="Barry K.W."/>
            <person name="Belfiori B."/>
            <person name="Cichocki N."/>
            <person name="Clum A."/>
            <person name="Dockter R.B."/>
            <person name="Fauchery L."/>
            <person name="Guy J."/>
            <person name="Iotti M."/>
            <person name="Le Tacon F."/>
            <person name="Lindquist E.A."/>
            <person name="Lipzen A."/>
            <person name="Malagnac F."/>
            <person name="Mello A."/>
            <person name="Molinier V."/>
            <person name="Miyauchi S."/>
            <person name="Poulain J."/>
            <person name="Riccioni C."/>
            <person name="Rubini A."/>
            <person name="Sitrit Y."/>
            <person name="Splivallo R."/>
            <person name="Traeger S."/>
            <person name="Wang M."/>
            <person name="Zifcakova L."/>
            <person name="Wipf D."/>
            <person name="Zambonelli A."/>
            <person name="Paolocci F."/>
            <person name="Nowrousian M."/>
            <person name="Ottonello S."/>
            <person name="Baldrian P."/>
            <person name="Spatafora J.W."/>
            <person name="Henrissat B."/>
            <person name="Nagy L.G."/>
            <person name="Aury J.M."/>
            <person name="Wincker P."/>
            <person name="Grigoriev I.V."/>
            <person name="Bonfante P."/>
            <person name="Martin F.M."/>
        </authorList>
    </citation>
    <scope>NUCLEOTIDE SEQUENCE [LARGE SCALE GENOMIC DNA]</scope>
    <source>
        <strain evidence="16 17">120613-1</strain>
    </source>
</reference>
<name>A0A3N4J9U2_9PEZI</name>
<evidence type="ECO:0000256" key="3">
    <source>
        <dbReference type="ARBA" id="ARBA00012668"/>
    </source>
</evidence>
<dbReference type="PANTHER" id="PTHR32361">
    <property type="entry name" value="FERRIC/CUPRIC REDUCTASE TRANSMEMBRANE COMPONENT"/>
    <property type="match status" value="1"/>
</dbReference>
<dbReference type="InterPro" id="IPR051410">
    <property type="entry name" value="Ferric/Cupric_Reductase"/>
</dbReference>
<dbReference type="SFLD" id="SFLDS00052">
    <property type="entry name" value="Ferric_Reductase_Domain"/>
    <property type="match status" value="1"/>
</dbReference>
<keyword evidence="7" id="KW-0249">Electron transport</keyword>
<evidence type="ECO:0000256" key="8">
    <source>
        <dbReference type="ARBA" id="ARBA00022989"/>
    </source>
</evidence>
<keyword evidence="8 13" id="KW-1133">Transmembrane helix</keyword>
<dbReference type="SUPFAM" id="SSF63380">
    <property type="entry name" value="Riboflavin synthase domain-like"/>
    <property type="match status" value="1"/>
</dbReference>
<evidence type="ECO:0000256" key="7">
    <source>
        <dbReference type="ARBA" id="ARBA00022982"/>
    </source>
</evidence>
<dbReference type="GO" id="GO:0052851">
    <property type="term" value="F:ferric-chelate reductase (NADPH) activity"/>
    <property type="evidence" value="ECO:0007669"/>
    <property type="project" value="UniProtKB-EC"/>
</dbReference>
<dbReference type="GO" id="GO:0005886">
    <property type="term" value="C:plasma membrane"/>
    <property type="evidence" value="ECO:0007669"/>
    <property type="project" value="UniProtKB-SubCell"/>
</dbReference>
<comment type="catalytic activity">
    <reaction evidence="12">
        <text>2 a Fe(II)-siderophore + NADP(+) + H(+) = 2 a Fe(III)-siderophore + NADPH</text>
        <dbReference type="Rhea" id="RHEA:28795"/>
        <dbReference type="Rhea" id="RHEA-COMP:11342"/>
        <dbReference type="Rhea" id="RHEA-COMP:11344"/>
        <dbReference type="ChEBI" id="CHEBI:15378"/>
        <dbReference type="ChEBI" id="CHEBI:29033"/>
        <dbReference type="ChEBI" id="CHEBI:29034"/>
        <dbReference type="ChEBI" id="CHEBI:57783"/>
        <dbReference type="ChEBI" id="CHEBI:58349"/>
        <dbReference type="EC" id="1.16.1.9"/>
    </reaction>
</comment>
<feature type="transmembrane region" description="Helical" evidence="13">
    <location>
        <begin position="275"/>
        <end position="296"/>
    </location>
</feature>
<evidence type="ECO:0000256" key="12">
    <source>
        <dbReference type="ARBA" id="ARBA00048483"/>
    </source>
</evidence>
<feature type="transmembrane region" description="Helical" evidence="13">
    <location>
        <begin position="53"/>
        <end position="71"/>
    </location>
</feature>
<proteinExistence type="inferred from homology"/>
<evidence type="ECO:0000256" key="2">
    <source>
        <dbReference type="ARBA" id="ARBA00006278"/>
    </source>
</evidence>
<evidence type="ECO:0000256" key="11">
    <source>
        <dbReference type="ARBA" id="ARBA00023136"/>
    </source>
</evidence>
<evidence type="ECO:0000256" key="4">
    <source>
        <dbReference type="ARBA" id="ARBA00022448"/>
    </source>
</evidence>
<keyword evidence="4" id="KW-0813">Transport</keyword>
<evidence type="ECO:0000256" key="5">
    <source>
        <dbReference type="ARBA" id="ARBA00022475"/>
    </source>
</evidence>
<dbReference type="GO" id="GO:0006879">
    <property type="term" value="P:intracellular iron ion homeostasis"/>
    <property type="evidence" value="ECO:0007669"/>
    <property type="project" value="TreeGrafter"/>
</dbReference>
<dbReference type="EMBL" id="ML120431">
    <property type="protein sequence ID" value="RPA94965.1"/>
    <property type="molecule type" value="Genomic_DNA"/>
</dbReference>
<dbReference type="Pfam" id="PF08022">
    <property type="entry name" value="FAD_binding_8"/>
    <property type="match status" value="1"/>
</dbReference>
<dbReference type="InterPro" id="IPR013121">
    <property type="entry name" value="Fe_red_NAD-bd_6"/>
</dbReference>
<dbReference type="FunFam" id="3.40.50.80:FF:000023">
    <property type="entry name" value="Putative ferric-chelate reductase"/>
    <property type="match status" value="1"/>
</dbReference>
<dbReference type="Pfam" id="PF01794">
    <property type="entry name" value="Ferric_reduct"/>
    <property type="match status" value="1"/>
</dbReference>
<dbReference type="CDD" id="cd06186">
    <property type="entry name" value="NOX_Duox_like_FAD_NADP"/>
    <property type="match status" value="1"/>
</dbReference>
<accession>A0A3N4J9U2</accession>
<feature type="transmembrane region" description="Helical" evidence="13">
    <location>
        <begin position="139"/>
        <end position="160"/>
    </location>
</feature>
<dbReference type="InterPro" id="IPR017938">
    <property type="entry name" value="Riboflavin_synthase-like_b-brl"/>
</dbReference>
<evidence type="ECO:0000256" key="10">
    <source>
        <dbReference type="ARBA" id="ARBA00023065"/>
    </source>
</evidence>
<protein>
    <recommendedName>
        <fullName evidence="3">ferric-chelate reductase (NADPH)</fullName>
        <ecNumber evidence="3">1.16.1.9</ecNumber>
    </recommendedName>
</protein>
<dbReference type="EC" id="1.16.1.9" evidence="3"/>
<evidence type="ECO:0000256" key="9">
    <source>
        <dbReference type="ARBA" id="ARBA00023002"/>
    </source>
</evidence>
<keyword evidence="11 13" id="KW-0472">Membrane</keyword>
<dbReference type="AlphaFoldDB" id="A0A3N4J9U2"/>
<keyword evidence="6 13" id="KW-0812">Transmembrane</keyword>
<dbReference type="SFLD" id="SFLDG01168">
    <property type="entry name" value="Ferric_reductase_subgroup_(FRE"/>
    <property type="match status" value="1"/>
</dbReference>
<dbReference type="GO" id="GO:0015677">
    <property type="term" value="P:copper ion import"/>
    <property type="evidence" value="ECO:0007669"/>
    <property type="project" value="TreeGrafter"/>
</dbReference>
<keyword evidence="14" id="KW-0732">Signal</keyword>
<feature type="signal peptide" evidence="14">
    <location>
        <begin position="1"/>
        <end position="27"/>
    </location>
</feature>
<comment type="similarity">
    <text evidence="2">Belongs to the ferric reductase (FRE) family.</text>
</comment>
<organism evidence="16 17">
    <name type="scientific">Choiromyces venosus 120613-1</name>
    <dbReference type="NCBI Taxonomy" id="1336337"/>
    <lineage>
        <taxon>Eukaryota</taxon>
        <taxon>Fungi</taxon>
        <taxon>Dikarya</taxon>
        <taxon>Ascomycota</taxon>
        <taxon>Pezizomycotina</taxon>
        <taxon>Pezizomycetes</taxon>
        <taxon>Pezizales</taxon>
        <taxon>Tuberaceae</taxon>
        <taxon>Choiromyces</taxon>
    </lineage>
</organism>
<gene>
    <name evidence="16" type="ORF">L873DRAFT_1830063</name>
</gene>
<feature type="domain" description="FAD-binding FR-type" evidence="15">
    <location>
        <begin position="331"/>
        <end position="457"/>
    </location>
</feature>
<dbReference type="Pfam" id="PF08030">
    <property type="entry name" value="NAD_binding_6"/>
    <property type="match status" value="1"/>
</dbReference>
<keyword evidence="5" id="KW-1003">Cell membrane</keyword>
<dbReference type="Proteomes" id="UP000276215">
    <property type="component" value="Unassembled WGS sequence"/>
</dbReference>
<dbReference type="Gene3D" id="3.40.50.80">
    <property type="entry name" value="Nucleotide-binding domain of ferredoxin-NADP reductase (FNR) module"/>
    <property type="match status" value="1"/>
</dbReference>